<protein>
    <submittedName>
        <fullName evidence="3">Retrovirus-related Pol polyprotein from transposon RE2</fullName>
    </submittedName>
</protein>
<dbReference type="GO" id="GO:0003676">
    <property type="term" value="F:nucleic acid binding"/>
    <property type="evidence" value="ECO:0007669"/>
    <property type="project" value="InterPro"/>
</dbReference>
<dbReference type="InterPro" id="IPR054722">
    <property type="entry name" value="PolX-like_BBD"/>
</dbReference>
<evidence type="ECO:0000259" key="2">
    <source>
        <dbReference type="PROSITE" id="PS50994"/>
    </source>
</evidence>
<name>A0AAE2BKC9_9LAMI</name>
<dbReference type="Pfam" id="PF07727">
    <property type="entry name" value="RVT_2"/>
    <property type="match status" value="1"/>
</dbReference>
<evidence type="ECO:0000313" key="3">
    <source>
        <dbReference type="EMBL" id="KAK4388519.1"/>
    </source>
</evidence>
<feature type="domain" description="Integrase catalytic" evidence="2">
    <location>
        <begin position="519"/>
        <end position="603"/>
    </location>
</feature>
<accession>A0AAE2BKC9</accession>
<keyword evidence="1" id="KW-0645">Protease</keyword>
<dbReference type="Proteomes" id="UP001289374">
    <property type="component" value="Unassembled WGS sequence"/>
</dbReference>
<reference evidence="3" key="2">
    <citation type="journal article" date="2024" name="Plant">
        <title>Genomic evolution and insights into agronomic trait innovations of Sesamum species.</title>
        <authorList>
            <person name="Miao H."/>
            <person name="Wang L."/>
            <person name="Qu L."/>
            <person name="Liu H."/>
            <person name="Sun Y."/>
            <person name="Le M."/>
            <person name="Wang Q."/>
            <person name="Wei S."/>
            <person name="Zheng Y."/>
            <person name="Lin W."/>
            <person name="Duan Y."/>
            <person name="Cao H."/>
            <person name="Xiong S."/>
            <person name="Wang X."/>
            <person name="Wei L."/>
            <person name="Li C."/>
            <person name="Ma Q."/>
            <person name="Ju M."/>
            <person name="Zhao R."/>
            <person name="Li G."/>
            <person name="Mu C."/>
            <person name="Tian Q."/>
            <person name="Mei H."/>
            <person name="Zhang T."/>
            <person name="Gao T."/>
            <person name="Zhang H."/>
        </authorList>
    </citation>
    <scope>NUCLEOTIDE SEQUENCE</scope>
    <source>
        <strain evidence="3">K16</strain>
    </source>
</reference>
<dbReference type="InterPro" id="IPR043502">
    <property type="entry name" value="DNA/RNA_pol_sf"/>
</dbReference>
<dbReference type="InterPro" id="IPR012337">
    <property type="entry name" value="RNaseH-like_sf"/>
</dbReference>
<proteinExistence type="predicted"/>
<reference evidence="3" key="1">
    <citation type="submission" date="2020-06" db="EMBL/GenBank/DDBJ databases">
        <authorList>
            <person name="Li T."/>
            <person name="Hu X."/>
            <person name="Zhang T."/>
            <person name="Song X."/>
            <person name="Zhang H."/>
            <person name="Dai N."/>
            <person name="Sheng W."/>
            <person name="Hou X."/>
            <person name="Wei L."/>
        </authorList>
    </citation>
    <scope>NUCLEOTIDE SEQUENCE</scope>
    <source>
        <strain evidence="3">K16</strain>
        <tissue evidence="3">Leaf</tissue>
    </source>
</reference>
<organism evidence="3 4">
    <name type="scientific">Sesamum angolense</name>
    <dbReference type="NCBI Taxonomy" id="2727404"/>
    <lineage>
        <taxon>Eukaryota</taxon>
        <taxon>Viridiplantae</taxon>
        <taxon>Streptophyta</taxon>
        <taxon>Embryophyta</taxon>
        <taxon>Tracheophyta</taxon>
        <taxon>Spermatophyta</taxon>
        <taxon>Magnoliopsida</taxon>
        <taxon>eudicotyledons</taxon>
        <taxon>Gunneridae</taxon>
        <taxon>Pentapetalae</taxon>
        <taxon>asterids</taxon>
        <taxon>lamiids</taxon>
        <taxon>Lamiales</taxon>
        <taxon>Pedaliaceae</taxon>
        <taxon>Sesamum</taxon>
    </lineage>
</organism>
<dbReference type="AlphaFoldDB" id="A0AAE2BKC9"/>
<dbReference type="GO" id="GO:0004190">
    <property type="term" value="F:aspartic-type endopeptidase activity"/>
    <property type="evidence" value="ECO:0007669"/>
    <property type="project" value="UniProtKB-KW"/>
</dbReference>
<keyword evidence="1" id="KW-0064">Aspartyl protease</keyword>
<dbReference type="SUPFAM" id="SSF56672">
    <property type="entry name" value="DNA/RNA polymerases"/>
    <property type="match status" value="1"/>
</dbReference>
<dbReference type="PANTHER" id="PTHR37610">
    <property type="entry name" value="CCHC-TYPE DOMAIN-CONTAINING PROTEIN"/>
    <property type="match status" value="1"/>
</dbReference>
<dbReference type="InterPro" id="IPR013103">
    <property type="entry name" value="RVT_2"/>
</dbReference>
<keyword evidence="4" id="KW-1185">Reference proteome</keyword>
<dbReference type="PANTHER" id="PTHR37610:SF40">
    <property type="entry name" value="OS01G0909600 PROTEIN"/>
    <property type="match status" value="1"/>
</dbReference>
<sequence>MATEAATQTTVSALDRLKSEALQLHSSEHPGMMLVSTPRDGKFFLSWSRAVRRALGAKSKLGFITRTCIKPVGDPELLKQWIRVDCMVTSWLLNAMMKNISNAFIYTKSARNLWITLNERYGVCNGPLLYQLEREIASVTQGDLSVFLMGLNEEYDTVRSQILVTEPLPSINKAYSMILRVERQRQVHMGESHEGAALFVEGVARKREDSLRGQGYKKKGVVDKRSLKCENCNKTGHDKRTCFMLHGVPEWYKGLNEQRKKNTGGTNKVHAVIEPKQKEVREDKASVNDVVMELILKRMPMDPIKVSCADEYAGMHYTFTGIEHLTLDSWIIDSGATSHMCSDVRACHNLHKSSITSSVFLPDGTSIQVKQSGHINLSKRLMLRDVLYVPTFQSNLISVSKLSSTSKLRFTFLPSCCVIQDRMTNEVVAVAKQIKHLYILSNQSFDAAFINSFLLDSSNFVSRVIESDTLLWHKRLGHASLKVLEHIPAMKKEIKNAEICTVCPLAKQHRLPFHRSTSSSFKPFDLVHVDIWGPYHKPSLSNCHYFLTIVDDYSRATWIFLMRHKSQTHTLLETFFKYAQNQFHSSVKIIRTDNGSEFLDSALLTIATSPLPDTSPRPLRHSTRHVQKPAWMSDFICNHHSTFSTAHLHFVAQLSVLQKPRSYSQAKGRAEWELAMKEEIQALEKTTHGVSLTSLPDGKRAIGSRWVYKLKLNPDGSVSRYKARLVAKGYTQIEGVDYTESFSPVAKNVTVRLFLSIAAAYSWPVHQLDINNAFLHGHLDEEVYMTPPEGYLVQPGMVCRLHKSLYGLKQASRQWNHEFTQTLGDFGFRQSAHDHCLFIKSTGTGFLGLLVYVDDILIMGPTEALIIEDKNT</sequence>
<comment type="caution">
    <text evidence="3">The sequence shown here is derived from an EMBL/GenBank/DDBJ whole genome shotgun (WGS) entry which is preliminary data.</text>
</comment>
<dbReference type="Pfam" id="PF22936">
    <property type="entry name" value="Pol_BBD"/>
    <property type="match status" value="1"/>
</dbReference>
<evidence type="ECO:0000313" key="4">
    <source>
        <dbReference type="Proteomes" id="UP001289374"/>
    </source>
</evidence>
<dbReference type="Pfam" id="PF13976">
    <property type="entry name" value="gag_pre-integrs"/>
    <property type="match status" value="1"/>
</dbReference>
<dbReference type="Gene3D" id="3.30.420.10">
    <property type="entry name" value="Ribonuclease H-like superfamily/Ribonuclease H"/>
    <property type="match status" value="1"/>
</dbReference>
<dbReference type="Pfam" id="PF00665">
    <property type="entry name" value="rve"/>
    <property type="match status" value="1"/>
</dbReference>
<dbReference type="EMBL" id="JACGWL010000014">
    <property type="protein sequence ID" value="KAK4388519.1"/>
    <property type="molecule type" value="Genomic_DNA"/>
</dbReference>
<dbReference type="SUPFAM" id="SSF53098">
    <property type="entry name" value="Ribonuclease H-like"/>
    <property type="match status" value="1"/>
</dbReference>
<dbReference type="GO" id="GO:0015074">
    <property type="term" value="P:DNA integration"/>
    <property type="evidence" value="ECO:0007669"/>
    <property type="project" value="InterPro"/>
</dbReference>
<gene>
    <name evidence="3" type="ORF">Sango_2458500</name>
</gene>
<dbReference type="InterPro" id="IPR025724">
    <property type="entry name" value="GAG-pre-integrase_dom"/>
</dbReference>
<keyword evidence="1" id="KW-0378">Hydrolase</keyword>
<dbReference type="PROSITE" id="PS50994">
    <property type="entry name" value="INTEGRASE"/>
    <property type="match status" value="1"/>
</dbReference>
<dbReference type="InterPro" id="IPR029472">
    <property type="entry name" value="Copia-like_N"/>
</dbReference>
<dbReference type="Pfam" id="PF14244">
    <property type="entry name" value="Retrotran_gag_3"/>
    <property type="match status" value="1"/>
</dbReference>
<evidence type="ECO:0000256" key="1">
    <source>
        <dbReference type="ARBA" id="ARBA00022750"/>
    </source>
</evidence>
<dbReference type="InterPro" id="IPR036397">
    <property type="entry name" value="RNaseH_sf"/>
</dbReference>
<dbReference type="InterPro" id="IPR001584">
    <property type="entry name" value="Integrase_cat-core"/>
</dbReference>